<dbReference type="RefSeq" id="WP_135977645.1">
    <property type="nucleotide sequence ID" value="NZ_BQKC01000001.1"/>
</dbReference>
<evidence type="ECO:0000259" key="3">
    <source>
        <dbReference type="Pfam" id="PF13458"/>
    </source>
</evidence>
<dbReference type="Proteomes" id="UP001055025">
    <property type="component" value="Unassembled WGS sequence"/>
</dbReference>
<dbReference type="InterPro" id="IPR051010">
    <property type="entry name" value="BCAA_transport"/>
</dbReference>
<comment type="caution">
    <text evidence="4">The sequence shown here is derived from an EMBL/GenBank/DDBJ whole genome shotgun (WGS) entry which is preliminary data.</text>
</comment>
<evidence type="ECO:0000313" key="4">
    <source>
        <dbReference type="EMBL" id="GJM55131.1"/>
    </source>
</evidence>
<dbReference type="InterPro" id="IPR028081">
    <property type="entry name" value="Leu-bd"/>
</dbReference>
<evidence type="ECO:0000256" key="2">
    <source>
        <dbReference type="ARBA" id="ARBA00022729"/>
    </source>
</evidence>
<dbReference type="PROSITE" id="PS51257">
    <property type="entry name" value="PROKAR_LIPOPROTEIN"/>
    <property type="match status" value="1"/>
</dbReference>
<dbReference type="Pfam" id="PF13458">
    <property type="entry name" value="Peripla_BP_6"/>
    <property type="match status" value="1"/>
</dbReference>
<reference evidence="4" key="1">
    <citation type="journal article" date="2022" name="Int. J. Syst. Evol. Microbiol.">
        <title>Granulimonas faecalis gen. nov., sp. nov., and Leptogranulimonas caecicola gen. nov., sp. nov., novel lactate-producing Atopobiaceae bacteria isolated from mouse intestines, and an emended description of the family Atopobiaceae.</title>
        <authorList>
            <person name="Morinaga K."/>
            <person name="Kusada H."/>
            <person name="Sakamoto S."/>
            <person name="Murakami T."/>
            <person name="Toyoda A."/>
            <person name="Mori H."/>
            <person name="Meng X.Y."/>
            <person name="Takashino M."/>
            <person name="Murotomi K."/>
            <person name="Tamaki H."/>
        </authorList>
    </citation>
    <scope>NUCLEOTIDE SEQUENCE</scope>
    <source>
        <strain evidence="4">OPF53</strain>
    </source>
</reference>
<dbReference type="AlphaFoldDB" id="A0AAV5B0F1"/>
<name>A0AAV5B0F1_9ACTN</name>
<evidence type="ECO:0000256" key="1">
    <source>
        <dbReference type="ARBA" id="ARBA00010062"/>
    </source>
</evidence>
<dbReference type="PANTHER" id="PTHR30483">
    <property type="entry name" value="LEUCINE-SPECIFIC-BINDING PROTEIN"/>
    <property type="match status" value="1"/>
</dbReference>
<dbReference type="InterPro" id="IPR006311">
    <property type="entry name" value="TAT_signal"/>
</dbReference>
<keyword evidence="5" id="KW-1185">Reference proteome</keyword>
<accession>A0AAV5B0F1</accession>
<dbReference type="InterPro" id="IPR028082">
    <property type="entry name" value="Peripla_BP_I"/>
</dbReference>
<feature type="domain" description="Leucine-binding protein" evidence="3">
    <location>
        <begin position="47"/>
        <end position="365"/>
    </location>
</feature>
<protein>
    <submittedName>
        <fullName evidence="4">Amino acid ABC transporter substrate-binding protein</fullName>
    </submittedName>
</protein>
<proteinExistence type="inferred from homology"/>
<dbReference type="EMBL" id="BQKC01000001">
    <property type="protein sequence ID" value="GJM55131.1"/>
    <property type="molecule type" value="Genomic_DNA"/>
</dbReference>
<evidence type="ECO:0000313" key="5">
    <source>
        <dbReference type="Proteomes" id="UP001055025"/>
    </source>
</evidence>
<keyword evidence="2" id="KW-0732">Signal</keyword>
<comment type="similarity">
    <text evidence="1">Belongs to the leucine-binding protein family.</text>
</comment>
<dbReference type="PROSITE" id="PS51318">
    <property type="entry name" value="TAT"/>
    <property type="match status" value="1"/>
</dbReference>
<organism evidence="4 5">
    <name type="scientific">Granulimonas faecalis</name>
    <dbReference type="NCBI Taxonomy" id="2894155"/>
    <lineage>
        <taxon>Bacteria</taxon>
        <taxon>Bacillati</taxon>
        <taxon>Actinomycetota</taxon>
        <taxon>Coriobacteriia</taxon>
        <taxon>Coriobacteriales</taxon>
        <taxon>Kribbibacteriaceae</taxon>
        <taxon>Granulimonas</taxon>
    </lineage>
</organism>
<sequence length="411" mass="43201">MKFSNVSRRGFVQAMGVAGAAGAVALTGCGNSASGGGAGAGSDGGKFKLGGIGPVTGPTAIYGNACKNAAQIAVDEIDASDSTFKFDYRFEDDENNAEKSVNAFNTLKDWGMQMLMGTTTTAPCIAVSKEANADNIFELTPSASSTDVIGGQEDASGNISETRKPNVFQMCFTDPNQGVASAKYISEQKLGTKVGIIYDSSDAYSTGIDQKFLAEAKQVSLEVVANEAFTADSATDFSTQLNNCKNAGADILFLPIYYTPASIILKQANDMGYKPKFFGVDGMDGILTLAGFDESLAEGVMLLTPFNADATDEKTQAFVKSYKDKFGEIPNQFAADAYDCVYALQAALEKGGCTPDMSASDVCDKLVEVFTSGDFTFDGLTGETMAWSDTGEVSKEPKGMVIQGGQYVGME</sequence>
<dbReference type="PANTHER" id="PTHR30483:SF6">
    <property type="entry name" value="PERIPLASMIC BINDING PROTEIN OF ABC TRANSPORTER FOR NATURAL AMINO ACIDS"/>
    <property type="match status" value="1"/>
</dbReference>
<dbReference type="Gene3D" id="3.40.50.2300">
    <property type="match status" value="2"/>
</dbReference>
<gene>
    <name evidence="4" type="ORF">ATOP_07860</name>
</gene>
<dbReference type="SUPFAM" id="SSF53822">
    <property type="entry name" value="Periplasmic binding protein-like I"/>
    <property type="match status" value="1"/>
</dbReference>